<organism evidence="1">
    <name type="scientific">Lepeophtheirus salmonis</name>
    <name type="common">Salmon louse</name>
    <name type="synonym">Caligus salmonis</name>
    <dbReference type="NCBI Taxonomy" id="72036"/>
    <lineage>
        <taxon>Eukaryota</taxon>
        <taxon>Metazoa</taxon>
        <taxon>Ecdysozoa</taxon>
        <taxon>Arthropoda</taxon>
        <taxon>Crustacea</taxon>
        <taxon>Multicrustacea</taxon>
        <taxon>Hexanauplia</taxon>
        <taxon>Copepoda</taxon>
        <taxon>Siphonostomatoida</taxon>
        <taxon>Caligidae</taxon>
        <taxon>Lepeophtheirus</taxon>
    </lineage>
</organism>
<reference evidence="1" key="1">
    <citation type="submission" date="2014-05" db="EMBL/GenBank/DDBJ databases">
        <authorList>
            <person name="Chronopoulou M."/>
        </authorList>
    </citation>
    <scope>NUCLEOTIDE SEQUENCE</scope>
    <source>
        <tissue evidence="1">Whole organism</tissue>
    </source>
</reference>
<evidence type="ECO:0000313" key="1">
    <source>
        <dbReference type="EMBL" id="CDW32108.1"/>
    </source>
</evidence>
<protein>
    <submittedName>
        <fullName evidence="1">Uncharacterized protein</fullName>
    </submittedName>
</protein>
<accession>A0A0K2U1I7</accession>
<dbReference type="AlphaFoldDB" id="A0A0K2U1I7"/>
<dbReference type="EMBL" id="HACA01014747">
    <property type="protein sequence ID" value="CDW32108.1"/>
    <property type="molecule type" value="Transcribed_RNA"/>
</dbReference>
<proteinExistence type="predicted"/>
<sequence length="93" mass="11376">MTSKWFSCRERKSYNTSMMIQFFCFTVLRGTKFMYPLKIRLFLEYLLLPSITEAIKYVHRYFRIYLYLTLTENIKFVDKLFNRSLIHVCGSLF</sequence>
<name>A0A0K2U1I7_LEPSM</name>